<dbReference type="Gene3D" id="1.10.150.130">
    <property type="match status" value="1"/>
</dbReference>
<evidence type="ECO:0000313" key="8">
    <source>
        <dbReference type="Proteomes" id="UP000239203"/>
    </source>
</evidence>
<dbReference type="InterPro" id="IPR011010">
    <property type="entry name" value="DNA_brk_join_enz"/>
</dbReference>
<dbReference type="RefSeq" id="WP_104480767.1">
    <property type="nucleotide sequence ID" value="NZ_CP154825.1"/>
</dbReference>
<comment type="caution">
    <text evidence="7">The sequence shown here is derived from an EMBL/GenBank/DDBJ whole genome shotgun (WGS) entry which is preliminary data.</text>
</comment>
<feature type="domain" description="Tyr recombinase" evidence="5">
    <location>
        <begin position="176"/>
        <end position="381"/>
    </location>
</feature>
<reference evidence="7 8" key="1">
    <citation type="submission" date="2018-02" db="EMBL/GenBank/DDBJ databases">
        <title>Genomic Encyclopedia of Archaeal and Bacterial Type Strains, Phase II (KMG-II): from individual species to whole genera.</title>
        <authorList>
            <person name="Goeker M."/>
        </authorList>
    </citation>
    <scope>NUCLEOTIDE SEQUENCE [LARGE SCALE GENOMIC DNA]</scope>
    <source>
        <strain evidence="7 8">YU 961-1</strain>
    </source>
</reference>
<dbReference type="Pfam" id="PF00589">
    <property type="entry name" value="Phage_integrase"/>
    <property type="match status" value="1"/>
</dbReference>
<dbReference type="PANTHER" id="PTHR30349">
    <property type="entry name" value="PHAGE INTEGRASE-RELATED"/>
    <property type="match status" value="1"/>
</dbReference>
<accession>A0A2S6GKK7</accession>
<feature type="domain" description="Core-binding (CB)" evidence="6">
    <location>
        <begin position="71"/>
        <end position="149"/>
    </location>
</feature>
<dbReference type="GO" id="GO:0015074">
    <property type="term" value="P:DNA integration"/>
    <property type="evidence" value="ECO:0007669"/>
    <property type="project" value="InterPro"/>
</dbReference>
<evidence type="ECO:0000256" key="3">
    <source>
        <dbReference type="ARBA" id="ARBA00023172"/>
    </source>
</evidence>
<dbReference type="OrthoDB" id="3175606at2"/>
<evidence type="ECO:0000256" key="4">
    <source>
        <dbReference type="PROSITE-ProRule" id="PRU01248"/>
    </source>
</evidence>
<sequence>MTKRRSRGDGSLRWDKTRERYIAEITVGYTPAGKRITRKASARTRKAANDKLKEMVRNLDDGLAAKASATYTVGDAVNDWMANYELIGRDPNTVRTVRSLVIHHILPDLGARKLVDLSAEDVDRWLAAKAQTMVTSTLRNLRSILRRAITRALARDRVKRNVVLLCDCPTGKGKGRPSKSLTLAQAEAVMKAAEKSPMRGYVVVALLTGARTEELRALTWNDVDTVGALDASPAVPPNIQVLRSVRASGDTKTKKSRRALALPQRAVDALKAHRRLQEIAREAAGKLWRDHGLVFPTMFGTPQDVNNVRRDFRRVIKAAGLPGVQWTPRELRHSFVSLLSDSGVPLEQISRLVGHSSTAVTELVYRKQIRPVIDDGAVAMDRLFPGAQDDRGETGAA</sequence>
<dbReference type="PROSITE" id="PS51900">
    <property type="entry name" value="CB"/>
    <property type="match status" value="1"/>
</dbReference>
<evidence type="ECO:0000256" key="1">
    <source>
        <dbReference type="ARBA" id="ARBA00008857"/>
    </source>
</evidence>
<dbReference type="Gene3D" id="1.10.443.10">
    <property type="entry name" value="Intergrase catalytic core"/>
    <property type="match status" value="1"/>
</dbReference>
<dbReference type="CDD" id="cd01189">
    <property type="entry name" value="INT_ICEBs1_C_like"/>
    <property type="match status" value="1"/>
</dbReference>
<dbReference type="SUPFAM" id="SSF56349">
    <property type="entry name" value="DNA breaking-rejoining enzymes"/>
    <property type="match status" value="1"/>
</dbReference>
<evidence type="ECO:0000259" key="6">
    <source>
        <dbReference type="PROSITE" id="PS51900"/>
    </source>
</evidence>
<dbReference type="AlphaFoldDB" id="A0A2S6GKK7"/>
<dbReference type="PANTHER" id="PTHR30349:SF64">
    <property type="entry name" value="PROPHAGE INTEGRASE INTD-RELATED"/>
    <property type="match status" value="1"/>
</dbReference>
<dbReference type="InterPro" id="IPR002104">
    <property type="entry name" value="Integrase_catalytic"/>
</dbReference>
<dbReference type="PROSITE" id="PS51898">
    <property type="entry name" value="TYR_RECOMBINASE"/>
    <property type="match status" value="1"/>
</dbReference>
<evidence type="ECO:0000259" key="5">
    <source>
        <dbReference type="PROSITE" id="PS51898"/>
    </source>
</evidence>
<dbReference type="GO" id="GO:0006310">
    <property type="term" value="P:DNA recombination"/>
    <property type="evidence" value="ECO:0007669"/>
    <property type="project" value="UniProtKB-KW"/>
</dbReference>
<proteinExistence type="inferred from homology"/>
<dbReference type="EMBL" id="PTIX01000012">
    <property type="protein sequence ID" value="PPK65772.1"/>
    <property type="molecule type" value="Genomic_DNA"/>
</dbReference>
<keyword evidence="3" id="KW-0233">DNA recombination</keyword>
<evidence type="ECO:0000256" key="2">
    <source>
        <dbReference type="ARBA" id="ARBA00023125"/>
    </source>
</evidence>
<dbReference type="InterPro" id="IPR013762">
    <property type="entry name" value="Integrase-like_cat_sf"/>
</dbReference>
<gene>
    <name evidence="7" type="ORF">CLV40_11231</name>
</gene>
<comment type="similarity">
    <text evidence="1">Belongs to the 'phage' integrase family.</text>
</comment>
<dbReference type="GO" id="GO:0003677">
    <property type="term" value="F:DNA binding"/>
    <property type="evidence" value="ECO:0007669"/>
    <property type="project" value="UniProtKB-UniRule"/>
</dbReference>
<organism evidence="7 8">
    <name type="scientific">Actinokineospora auranticolor</name>
    <dbReference type="NCBI Taxonomy" id="155976"/>
    <lineage>
        <taxon>Bacteria</taxon>
        <taxon>Bacillati</taxon>
        <taxon>Actinomycetota</taxon>
        <taxon>Actinomycetes</taxon>
        <taxon>Pseudonocardiales</taxon>
        <taxon>Pseudonocardiaceae</taxon>
        <taxon>Actinokineospora</taxon>
    </lineage>
</organism>
<keyword evidence="2 4" id="KW-0238">DNA-binding</keyword>
<dbReference type="Proteomes" id="UP000239203">
    <property type="component" value="Unassembled WGS sequence"/>
</dbReference>
<dbReference type="InterPro" id="IPR050090">
    <property type="entry name" value="Tyrosine_recombinase_XerCD"/>
</dbReference>
<name>A0A2S6GKK7_9PSEU</name>
<dbReference type="InterPro" id="IPR044068">
    <property type="entry name" value="CB"/>
</dbReference>
<dbReference type="InterPro" id="IPR010998">
    <property type="entry name" value="Integrase_recombinase_N"/>
</dbReference>
<evidence type="ECO:0000313" key="7">
    <source>
        <dbReference type="EMBL" id="PPK65772.1"/>
    </source>
</evidence>
<protein>
    <submittedName>
        <fullName evidence="7">Site-specific recombinase XerD</fullName>
    </submittedName>
</protein>
<keyword evidence="8" id="KW-1185">Reference proteome</keyword>